<dbReference type="KEGG" id="mae:Maeo_1293"/>
<accession>A6UWJ7</accession>
<keyword evidence="5" id="KW-0408">Iron</keyword>
<dbReference type="PANTHER" id="PTHR11135">
    <property type="entry name" value="HISTONE ACETYLTRANSFERASE-RELATED"/>
    <property type="match status" value="1"/>
</dbReference>
<dbReference type="AlphaFoldDB" id="A6UWJ7"/>
<evidence type="ECO:0000256" key="3">
    <source>
        <dbReference type="ARBA" id="ARBA00022691"/>
    </source>
</evidence>
<dbReference type="Pfam" id="PF04055">
    <property type="entry name" value="Radical_SAM"/>
    <property type="match status" value="1"/>
</dbReference>
<comment type="cofactor">
    <cofactor evidence="1">
        <name>[4Fe-4S] cluster</name>
        <dbReference type="ChEBI" id="CHEBI:49883"/>
    </cofactor>
</comment>
<sequence>MNNNSNNSNCNSNNYNNYNNSNIIKKNIVNEIYSEGYKIAQYGVYMKKLKPYKTFKIPVDARCTCPNKDGNIDTKGCIFCPKMGRDIVPPYCNLKYSLKEQIETQLKHHKIKGLKKFYIYFYPATNTYGDLDKLKELWDFALSYKDVIGLSLGTRPDCLNGGVLDILEEYVKQGKEIWIDLGIQTMNQKTLDYLNRGHTVEDTENAIKNCKKRNIFVCGHIILGLPNEGWKNMMDTAYILGDLEIDALKIYPLLVLKNTELEQLYWKGKYRTLDKQQYVKLVCDFLERSSPYTIIQRILKDRAPKNIVISPKWNIGRLPLLNEISNELKKRGTKQGFYFNK</sequence>
<dbReference type="InterPro" id="IPR032432">
    <property type="entry name" value="Radical_SAM_C"/>
</dbReference>
<keyword evidence="9" id="KW-1185">Reference proteome</keyword>
<proteinExistence type="predicted"/>
<feature type="domain" description="Radical SAM core" evidence="7">
    <location>
        <begin position="49"/>
        <end position="305"/>
    </location>
</feature>
<dbReference type="SFLD" id="SFLDG01091">
    <property type="entry name" value="uncharacterized_CHP01210-like"/>
    <property type="match status" value="1"/>
</dbReference>
<evidence type="ECO:0000313" key="9">
    <source>
        <dbReference type="Proteomes" id="UP000001106"/>
    </source>
</evidence>
<protein>
    <submittedName>
        <fullName evidence="8">Conserved hypothetical radical SAM protein</fullName>
    </submittedName>
</protein>
<dbReference type="SMART" id="SM00729">
    <property type="entry name" value="Elp3"/>
    <property type="match status" value="1"/>
</dbReference>
<dbReference type="Proteomes" id="UP000001106">
    <property type="component" value="Chromosome"/>
</dbReference>
<dbReference type="PROSITE" id="PS51918">
    <property type="entry name" value="RADICAL_SAM"/>
    <property type="match status" value="1"/>
</dbReference>
<dbReference type="EMBL" id="CP000743">
    <property type="protein sequence ID" value="ABR56869.1"/>
    <property type="molecule type" value="Genomic_DNA"/>
</dbReference>
<evidence type="ECO:0000259" key="7">
    <source>
        <dbReference type="PROSITE" id="PS51918"/>
    </source>
</evidence>
<dbReference type="GO" id="GO:0046872">
    <property type="term" value="F:metal ion binding"/>
    <property type="evidence" value="ECO:0007669"/>
    <property type="project" value="UniProtKB-KW"/>
</dbReference>
<dbReference type="GO" id="GO:0003824">
    <property type="term" value="F:catalytic activity"/>
    <property type="evidence" value="ECO:0007669"/>
    <property type="project" value="InterPro"/>
</dbReference>
<dbReference type="Gene3D" id="3.30.750.200">
    <property type="match status" value="1"/>
</dbReference>
<keyword evidence="4" id="KW-0479">Metal-binding</keyword>
<dbReference type="PANTHER" id="PTHR11135:SF1">
    <property type="entry name" value="PROTEIN YHCC"/>
    <property type="match status" value="1"/>
</dbReference>
<reference evidence="8" key="1">
    <citation type="submission" date="2007-06" db="EMBL/GenBank/DDBJ databases">
        <title>Complete sequence of Methanococcus aeolicus Nankai-3.</title>
        <authorList>
            <consortium name="US DOE Joint Genome Institute"/>
            <person name="Copeland A."/>
            <person name="Lucas S."/>
            <person name="Lapidus A."/>
            <person name="Barry K."/>
            <person name="Glavina del Rio T."/>
            <person name="Dalin E."/>
            <person name="Tice H."/>
            <person name="Pitluck S."/>
            <person name="Chain P."/>
            <person name="Malfatti S."/>
            <person name="Shin M."/>
            <person name="Vergez L."/>
            <person name="Schmutz J."/>
            <person name="Larimer F."/>
            <person name="Land M."/>
            <person name="Hauser L."/>
            <person name="Kyrpides N."/>
            <person name="Lykidis A."/>
            <person name="Sieprawska-Lupa M."/>
            <person name="Whitman W.B."/>
            <person name="Richardson P."/>
        </authorList>
    </citation>
    <scope>NUCLEOTIDE SEQUENCE [LARGE SCALE GENOMIC DNA]</scope>
    <source>
        <strain evidence="8">Nankai-3</strain>
    </source>
</reference>
<keyword evidence="2" id="KW-0004">4Fe-4S</keyword>
<evidence type="ECO:0000256" key="4">
    <source>
        <dbReference type="ARBA" id="ARBA00022723"/>
    </source>
</evidence>
<keyword evidence="3" id="KW-0949">S-adenosyl-L-methionine</keyword>
<dbReference type="HOGENOM" id="CLU_060920_0_0_2"/>
<evidence type="ECO:0000313" key="8">
    <source>
        <dbReference type="EMBL" id="ABR56869.1"/>
    </source>
</evidence>
<dbReference type="eggNOG" id="arCOG01362">
    <property type="taxonomic scope" value="Archaea"/>
</dbReference>
<evidence type="ECO:0000256" key="2">
    <source>
        <dbReference type="ARBA" id="ARBA00022485"/>
    </source>
</evidence>
<dbReference type="NCBIfam" id="TIGR01212">
    <property type="entry name" value="TIGR01212 family radical SAM protein"/>
    <property type="match status" value="1"/>
</dbReference>
<dbReference type="Pfam" id="PF16199">
    <property type="entry name" value="Radical_SAM_C"/>
    <property type="match status" value="1"/>
</dbReference>
<dbReference type="InterPro" id="IPR006638">
    <property type="entry name" value="Elp3/MiaA/NifB-like_rSAM"/>
</dbReference>
<dbReference type="GeneID" id="5326542"/>
<dbReference type="SUPFAM" id="SSF102114">
    <property type="entry name" value="Radical SAM enzymes"/>
    <property type="match status" value="1"/>
</dbReference>
<name>A6UWJ7_META3</name>
<dbReference type="STRING" id="419665.Maeo_1293"/>
<dbReference type="GO" id="GO:0051539">
    <property type="term" value="F:4 iron, 4 sulfur cluster binding"/>
    <property type="evidence" value="ECO:0007669"/>
    <property type="project" value="UniProtKB-KW"/>
</dbReference>
<dbReference type="RefSeq" id="WP_011974001.1">
    <property type="nucleotide sequence ID" value="NC_009635.1"/>
</dbReference>
<gene>
    <name evidence="8" type="ordered locus">Maeo_1293</name>
</gene>
<dbReference type="SFLD" id="SFLDG01086">
    <property type="entry name" value="elongater_protein-like"/>
    <property type="match status" value="1"/>
</dbReference>
<evidence type="ECO:0000256" key="6">
    <source>
        <dbReference type="ARBA" id="ARBA00023014"/>
    </source>
</evidence>
<organism evidence="8 9">
    <name type="scientific">Methanococcus aeolicus (strain ATCC BAA-1280 / DSM 17508 / OCM 812 / Nankai-3)</name>
    <dbReference type="NCBI Taxonomy" id="419665"/>
    <lineage>
        <taxon>Archaea</taxon>
        <taxon>Methanobacteriati</taxon>
        <taxon>Methanobacteriota</taxon>
        <taxon>Methanomada group</taxon>
        <taxon>Methanococci</taxon>
        <taxon>Methanococcales</taxon>
        <taxon>Methanococcaceae</taxon>
        <taxon>Methanococcus</taxon>
    </lineage>
</organism>
<dbReference type="InterPro" id="IPR007197">
    <property type="entry name" value="rSAM"/>
</dbReference>
<evidence type="ECO:0000256" key="1">
    <source>
        <dbReference type="ARBA" id="ARBA00001966"/>
    </source>
</evidence>
<evidence type="ECO:0000256" key="5">
    <source>
        <dbReference type="ARBA" id="ARBA00023004"/>
    </source>
</evidence>
<keyword evidence="6" id="KW-0411">Iron-sulfur</keyword>
<dbReference type="InterPro" id="IPR039661">
    <property type="entry name" value="ELP3"/>
</dbReference>
<dbReference type="InterPro" id="IPR005911">
    <property type="entry name" value="YhcC-like"/>
</dbReference>
<dbReference type="SFLD" id="SFLDS00029">
    <property type="entry name" value="Radical_SAM"/>
    <property type="match status" value="1"/>
</dbReference>
<dbReference type="InterPro" id="IPR058240">
    <property type="entry name" value="rSAM_sf"/>
</dbReference>